<evidence type="ECO:0000313" key="5">
    <source>
        <dbReference type="EMBL" id="EWM27156.1"/>
    </source>
</evidence>
<dbReference type="Proteomes" id="UP000019335">
    <property type="component" value="Chromosome 7"/>
</dbReference>
<accession>W7U2Q8</accession>
<keyword evidence="2" id="KW-0539">Nucleus</keyword>
<gene>
    <name evidence="5" type="ORF">Naga_100010g53</name>
</gene>
<dbReference type="GO" id="GO:0051726">
    <property type="term" value="P:regulation of cell cycle"/>
    <property type="evidence" value="ECO:0007669"/>
    <property type="project" value="TreeGrafter"/>
</dbReference>
<evidence type="ECO:0000256" key="2">
    <source>
        <dbReference type="ARBA" id="ARBA00023242"/>
    </source>
</evidence>
<dbReference type="EMBL" id="AZIL01000517">
    <property type="protein sequence ID" value="EWM27156.1"/>
    <property type="molecule type" value="Genomic_DNA"/>
</dbReference>
<dbReference type="AlphaFoldDB" id="W7U2Q8"/>
<feature type="compositionally biased region" description="Polar residues" evidence="3">
    <location>
        <begin position="305"/>
        <end position="321"/>
    </location>
</feature>
<comment type="subcellular location">
    <subcellularLocation>
        <location evidence="1">Nucleus</location>
    </subcellularLocation>
</comment>
<sequence length="577" mass="66040">MELSDSSNPSPYISENFYRQMLVSFKKGHRRIPTSDHRPRSLAQSLSTSVRRFAVTEFFYATVDRGYLNSNCFGKRLDELGLRHIRKISRTEWDIVRLFFGRRRRLSPLFLRQERQKLHKFRRMARISQRQSVNHFDLENQMPLYLTVGSNVQAYDIKRNFLGRGKILTANYDISRYRIQFEDPSLGTILCADTELSIQGIPSFTHNTSSDPSDGIFPTQAGNKHFFQACTTTKGSSFGQSGFDNISWASFSKSIDFSSPADQGKVEVVQLMIFTLRMLHRKEILLEILETFDRQVRKSLESKSPRNSLPMNTRKSYGSSGANYGLRDRNKLFHPKSTDSISALRNDILWNDSSLLIQEYHWIFHAFRRSNVAFKSAFGRLLIHGKSRYISSGQIVPRSWNAELGKKKRPNNFADDVVRGAWKESISAISHHIQTVSYDETIEEIPRISSSRDIGKRKVLSGQDHVLLKSAVAMLFVLKECADKQFSQMQSYDRDKVMSFVALEMERTLLALLLKVQRGVLTIPRLLHKKRGMDQYDTEKEEEEKIGTSLEALELAKAALSGKIASAVIALQHAMAG</sequence>
<comment type="caution">
    <text evidence="5">The sequence shown here is derived from an EMBL/GenBank/DDBJ whole genome shotgun (WGS) entry which is preliminary data.</text>
</comment>
<feature type="domain" description="DIRP" evidence="4">
    <location>
        <begin position="59"/>
        <end position="158"/>
    </location>
</feature>
<organism evidence="5 6">
    <name type="scientific">Nannochloropsis gaditana</name>
    <dbReference type="NCBI Taxonomy" id="72520"/>
    <lineage>
        <taxon>Eukaryota</taxon>
        <taxon>Sar</taxon>
        <taxon>Stramenopiles</taxon>
        <taxon>Ochrophyta</taxon>
        <taxon>Eustigmatophyceae</taxon>
        <taxon>Eustigmatales</taxon>
        <taxon>Monodopsidaceae</taxon>
        <taxon>Nannochloropsis</taxon>
    </lineage>
</organism>
<feature type="region of interest" description="Disordered" evidence="3">
    <location>
        <begin position="300"/>
        <end position="321"/>
    </location>
</feature>
<dbReference type="SMART" id="SM01135">
    <property type="entry name" value="DIRP"/>
    <property type="match status" value="1"/>
</dbReference>
<dbReference type="PANTHER" id="PTHR21689:SF2">
    <property type="entry name" value="PROTEIN LIN-9 HOMOLOG"/>
    <property type="match status" value="1"/>
</dbReference>
<proteinExistence type="predicted"/>
<dbReference type="GO" id="GO:0006357">
    <property type="term" value="P:regulation of transcription by RNA polymerase II"/>
    <property type="evidence" value="ECO:0007669"/>
    <property type="project" value="TreeGrafter"/>
</dbReference>
<dbReference type="GO" id="GO:0006351">
    <property type="term" value="P:DNA-templated transcription"/>
    <property type="evidence" value="ECO:0007669"/>
    <property type="project" value="InterPro"/>
</dbReference>
<protein>
    <submittedName>
        <fullName evidence="5">Always early protein 3</fullName>
    </submittedName>
</protein>
<evidence type="ECO:0000313" key="6">
    <source>
        <dbReference type="Proteomes" id="UP000019335"/>
    </source>
</evidence>
<reference evidence="5 6" key="1">
    <citation type="journal article" date="2014" name="Mol. Plant">
        <title>Chromosome Scale Genome Assembly and Transcriptome Profiling of Nannochloropsis gaditana in Nitrogen Depletion.</title>
        <authorList>
            <person name="Corteggiani Carpinelli E."/>
            <person name="Telatin A."/>
            <person name="Vitulo N."/>
            <person name="Forcato C."/>
            <person name="D'Angelo M."/>
            <person name="Schiavon R."/>
            <person name="Vezzi A."/>
            <person name="Giacometti G.M."/>
            <person name="Morosinotto T."/>
            <person name="Valle G."/>
        </authorList>
    </citation>
    <scope>NUCLEOTIDE SEQUENCE [LARGE SCALE GENOMIC DNA]</scope>
    <source>
        <strain evidence="5 6">B-31</strain>
    </source>
</reference>
<dbReference type="InterPro" id="IPR033471">
    <property type="entry name" value="DIRP"/>
</dbReference>
<dbReference type="PANTHER" id="PTHR21689">
    <property type="entry name" value="LIN-9"/>
    <property type="match status" value="1"/>
</dbReference>
<evidence type="ECO:0000256" key="3">
    <source>
        <dbReference type="SAM" id="MobiDB-lite"/>
    </source>
</evidence>
<evidence type="ECO:0000259" key="4">
    <source>
        <dbReference type="SMART" id="SM01135"/>
    </source>
</evidence>
<dbReference type="GO" id="GO:0005654">
    <property type="term" value="C:nucleoplasm"/>
    <property type="evidence" value="ECO:0007669"/>
    <property type="project" value="TreeGrafter"/>
</dbReference>
<dbReference type="Pfam" id="PF06584">
    <property type="entry name" value="DIRP"/>
    <property type="match status" value="1"/>
</dbReference>
<dbReference type="OrthoDB" id="2339771at2759"/>
<keyword evidence="6" id="KW-1185">Reference proteome</keyword>
<dbReference type="InterPro" id="IPR010561">
    <property type="entry name" value="LIN-9/ALY1"/>
</dbReference>
<dbReference type="GO" id="GO:0003677">
    <property type="term" value="F:DNA binding"/>
    <property type="evidence" value="ECO:0007669"/>
    <property type="project" value="TreeGrafter"/>
</dbReference>
<name>W7U2Q8_9STRA</name>
<evidence type="ECO:0000256" key="1">
    <source>
        <dbReference type="ARBA" id="ARBA00004123"/>
    </source>
</evidence>
<dbReference type="GO" id="GO:0017053">
    <property type="term" value="C:transcription repressor complex"/>
    <property type="evidence" value="ECO:0007669"/>
    <property type="project" value="InterPro"/>
</dbReference>